<dbReference type="EMBL" id="RIBS01000005">
    <property type="protein sequence ID" value="RNF83243.1"/>
    <property type="molecule type" value="Genomic_DNA"/>
</dbReference>
<dbReference type="InterPro" id="IPR025402">
    <property type="entry name" value="DMP19_C"/>
</dbReference>
<dbReference type="Pfam" id="PF14300">
    <property type="entry name" value="DMP19"/>
    <property type="match status" value="1"/>
</dbReference>
<dbReference type="AlphaFoldDB" id="A0A3M8SR47"/>
<accession>A0A3M8SR47</accession>
<feature type="domain" description="DNA mimic protein DMP19 C-terminal" evidence="1">
    <location>
        <begin position="38"/>
        <end position="124"/>
    </location>
</feature>
<reference evidence="2 3" key="1">
    <citation type="submission" date="2018-11" db="EMBL/GenBank/DDBJ databases">
        <title>Lysobacter cryohumiis sp. nov., isolated from soil in the Tianshan Mountains, Xinjiang, China.</title>
        <authorList>
            <person name="Luo Y."/>
            <person name="Sheng H."/>
        </authorList>
    </citation>
    <scope>NUCLEOTIDE SEQUENCE [LARGE SCALE GENOMIC DNA]</scope>
    <source>
        <strain evidence="2 3">ZS60</strain>
    </source>
</reference>
<evidence type="ECO:0000259" key="1">
    <source>
        <dbReference type="Pfam" id="PF14300"/>
    </source>
</evidence>
<proteinExistence type="predicted"/>
<dbReference type="RefSeq" id="WP_123088374.1">
    <property type="nucleotide sequence ID" value="NZ_RIBS01000005.1"/>
</dbReference>
<comment type="caution">
    <text evidence="2">The sequence shown here is derived from an EMBL/GenBank/DDBJ whole genome shotgun (WGS) entry which is preliminary data.</text>
</comment>
<name>A0A3M8SR47_9GAMM</name>
<dbReference type="OrthoDB" id="4554896at2"/>
<organism evidence="2 3">
    <name type="scientific">Montanilutibacter psychrotolerans</name>
    <dbReference type="NCBI Taxonomy" id="1327343"/>
    <lineage>
        <taxon>Bacteria</taxon>
        <taxon>Pseudomonadati</taxon>
        <taxon>Pseudomonadota</taxon>
        <taxon>Gammaproteobacteria</taxon>
        <taxon>Lysobacterales</taxon>
        <taxon>Lysobacteraceae</taxon>
        <taxon>Montanilutibacter</taxon>
    </lineage>
</organism>
<evidence type="ECO:0000313" key="2">
    <source>
        <dbReference type="EMBL" id="RNF83243.1"/>
    </source>
</evidence>
<gene>
    <name evidence="2" type="ORF">EER27_12165</name>
</gene>
<protein>
    <recommendedName>
        <fullName evidence="1">DNA mimic protein DMP19 C-terminal domain-containing protein</fullName>
    </recommendedName>
</protein>
<dbReference type="Proteomes" id="UP000267049">
    <property type="component" value="Unassembled WGS sequence"/>
</dbReference>
<evidence type="ECO:0000313" key="3">
    <source>
        <dbReference type="Proteomes" id="UP000267049"/>
    </source>
</evidence>
<sequence length="153" mass="16860">MTTLVTAAELAELAEQIHLAIQERGGERPPLDVEFVSLAGYFSVEVTKGGFAQLLYNLQGEYLGEIEQMLVAAPAPVAHAHYAQAIRACLDVTEDYQAFLASDYLEPNALRDTLHGISVAYFSTRVEFLSEMQDFIQRTLGAVHEWVQAPADS</sequence>
<keyword evidence="3" id="KW-1185">Reference proteome</keyword>